<accession>A0A2T4TYD3</accession>
<keyword evidence="6" id="KW-1185">Reference proteome</keyword>
<dbReference type="UniPathway" id="UPA00068">
    <property type="reaction ID" value="UER00109"/>
</dbReference>
<dbReference type="Gene3D" id="3.40.640.10">
    <property type="entry name" value="Type I PLP-dependent aspartate aminotransferase-like (Major domain)"/>
    <property type="match status" value="1"/>
</dbReference>
<feature type="binding site" evidence="4">
    <location>
        <begin position="110"/>
        <end position="111"/>
    </location>
    <ligand>
        <name>pyridoxal 5'-phosphate</name>
        <dbReference type="ChEBI" id="CHEBI:597326"/>
    </ligand>
</feature>
<dbReference type="NCBIfam" id="NF002325">
    <property type="entry name" value="PRK01278.1"/>
    <property type="match status" value="1"/>
</dbReference>
<dbReference type="RefSeq" id="WP_107561864.1">
    <property type="nucleotide sequence ID" value="NZ_NVQC01000017.1"/>
</dbReference>
<dbReference type="InterPro" id="IPR015421">
    <property type="entry name" value="PyrdxlP-dep_Trfase_major"/>
</dbReference>
<gene>
    <name evidence="4" type="primary">argD</name>
    <name evidence="5" type="ORF">CLG94_05475</name>
</gene>
<dbReference type="GO" id="GO:0030170">
    <property type="term" value="F:pyridoxal phosphate binding"/>
    <property type="evidence" value="ECO:0007669"/>
    <property type="project" value="InterPro"/>
</dbReference>
<feature type="binding site" evidence="4">
    <location>
        <position position="285"/>
    </location>
    <ligand>
        <name>N(2)-acetyl-L-ornithine</name>
        <dbReference type="ChEBI" id="CHEBI:57805"/>
    </ligand>
</feature>
<dbReference type="GO" id="GO:0042802">
    <property type="term" value="F:identical protein binding"/>
    <property type="evidence" value="ECO:0007669"/>
    <property type="project" value="TreeGrafter"/>
</dbReference>
<organism evidence="5 6">
    <name type="scientific">Candidatus Methylomirabilis limnetica</name>
    <dbReference type="NCBI Taxonomy" id="2033718"/>
    <lineage>
        <taxon>Bacteria</taxon>
        <taxon>Candidatus Methylomirabilota</taxon>
        <taxon>Candidatus Methylomirabilia</taxon>
        <taxon>Candidatus Methylomirabilales</taxon>
        <taxon>Candidatus Methylomirabilaceae</taxon>
        <taxon>Candidatus Methylomirabilis</taxon>
    </lineage>
</organism>
<keyword evidence="4" id="KW-0963">Cytoplasm</keyword>
<comment type="subunit">
    <text evidence="4">Homodimer.</text>
</comment>
<feature type="binding site" evidence="4">
    <location>
        <position position="286"/>
    </location>
    <ligand>
        <name>pyridoxal 5'-phosphate</name>
        <dbReference type="ChEBI" id="CHEBI:597326"/>
    </ligand>
</feature>
<dbReference type="GO" id="GO:0005737">
    <property type="term" value="C:cytoplasm"/>
    <property type="evidence" value="ECO:0007669"/>
    <property type="project" value="UniProtKB-SubCell"/>
</dbReference>
<dbReference type="EMBL" id="NVQC01000017">
    <property type="protein sequence ID" value="PTL36116.1"/>
    <property type="molecule type" value="Genomic_DNA"/>
</dbReference>
<dbReference type="SUPFAM" id="SSF53383">
    <property type="entry name" value="PLP-dependent transferases"/>
    <property type="match status" value="1"/>
</dbReference>
<dbReference type="InterPro" id="IPR004636">
    <property type="entry name" value="AcOrn/SuccOrn_fam"/>
</dbReference>
<comment type="catalytic activity">
    <reaction evidence="4">
        <text>N(2)-acetyl-L-ornithine + 2-oxoglutarate = N-acetyl-L-glutamate 5-semialdehyde + L-glutamate</text>
        <dbReference type="Rhea" id="RHEA:18049"/>
        <dbReference type="ChEBI" id="CHEBI:16810"/>
        <dbReference type="ChEBI" id="CHEBI:29123"/>
        <dbReference type="ChEBI" id="CHEBI:29985"/>
        <dbReference type="ChEBI" id="CHEBI:57805"/>
        <dbReference type="EC" id="2.6.1.11"/>
    </reaction>
</comment>
<feature type="binding site" evidence="4">
    <location>
        <begin position="228"/>
        <end position="231"/>
    </location>
    <ligand>
        <name>pyridoxal 5'-phosphate</name>
        <dbReference type="ChEBI" id="CHEBI:597326"/>
    </ligand>
</feature>
<comment type="miscellaneous">
    <text evidence="4">May also have succinyldiaminopimelate aminotransferase activity, thus carrying out the corresponding step in lysine biosynthesis.</text>
</comment>
<dbReference type="NCBIfam" id="TIGR00707">
    <property type="entry name" value="argD"/>
    <property type="match status" value="1"/>
</dbReference>
<comment type="subcellular location">
    <subcellularLocation>
        <location evidence="4">Cytoplasm</location>
    </subcellularLocation>
</comment>
<sequence>MTQIGTLTDELMSQATRYLTNIYARFPVVLVKGSGVRVWDAEGRAYLDFAAGIAVDVLGHCHPKMVEAIRAQAELLLHVSNLYFIEPQIRLARALCEHAFGGKVFFCNSGAEANEAAIKLARRYAKARWSSDRYEIVCMRDSFHGRTMATVTATGQAKYSQGFEPLLPGFKHIPFNDLPAAERAIDPRTCAVLVEPIQGESGVRVPDDDYLPGLRQLCSERDVLLILDEVQTGMGRTGRLFAYAHSLIEPDIMTLAKGLGGGLPIGAMLAKDAVAGAFVPGSHASTFGGNPFVTAVAHAVLTEILDAQLPERAARIGAYFLERLQKLADRCPIVKEARGKGLMLALELSVPAKPIVDRCLERGLLILTAGDQVLRFVPPLIIGEAEVDEAMHILERVLTEESR</sequence>
<dbReference type="InterPro" id="IPR015422">
    <property type="entry name" value="PyrdxlP-dep_Trfase_small"/>
</dbReference>
<evidence type="ECO:0000256" key="1">
    <source>
        <dbReference type="ARBA" id="ARBA00022576"/>
    </source>
</evidence>
<keyword evidence="4" id="KW-0028">Amino-acid biosynthesis</keyword>
<comment type="caution">
    <text evidence="5">The sequence shown here is derived from an EMBL/GenBank/DDBJ whole genome shotgun (WGS) entry which is preliminary data.</text>
</comment>
<reference evidence="6" key="2">
    <citation type="journal article" date="2018" name="Environ. Microbiol.">
        <title>Bloom of a denitrifying methanotroph, 'Candidatus Methylomirabilis limnetica', in a deep stratified lake.</title>
        <authorList>
            <person name="Graf J.S."/>
            <person name="Mayr M.J."/>
            <person name="Marchant H.K."/>
            <person name="Tienken D."/>
            <person name="Hach P.F."/>
            <person name="Brand A."/>
            <person name="Schubert C.J."/>
            <person name="Kuypers M.M."/>
            <person name="Milucka J."/>
        </authorList>
    </citation>
    <scope>NUCLEOTIDE SEQUENCE [LARGE SCALE GENOMIC DNA]</scope>
    <source>
        <strain evidence="6">Zug</strain>
    </source>
</reference>
<dbReference type="HAMAP" id="MF_01107">
    <property type="entry name" value="ArgD_aminotrans_3"/>
    <property type="match status" value="1"/>
</dbReference>
<feature type="binding site" evidence="4">
    <location>
        <position position="146"/>
    </location>
    <ligand>
        <name>N(2)-acetyl-L-ornithine</name>
        <dbReference type="ChEBI" id="CHEBI:57805"/>
    </ligand>
</feature>
<protein>
    <recommendedName>
        <fullName evidence="4">Acetylornithine aminotransferase</fullName>
        <shortName evidence="4">ACOAT</shortName>
        <ecNumber evidence="4">2.6.1.11</ecNumber>
    </recommendedName>
</protein>
<proteinExistence type="inferred from homology"/>
<evidence type="ECO:0000256" key="4">
    <source>
        <dbReference type="HAMAP-Rule" id="MF_01107"/>
    </source>
</evidence>
<evidence type="ECO:0000313" key="5">
    <source>
        <dbReference type="EMBL" id="PTL36116.1"/>
    </source>
</evidence>
<dbReference type="CDD" id="cd00610">
    <property type="entry name" value="OAT_like"/>
    <property type="match status" value="1"/>
</dbReference>
<comment type="pathway">
    <text evidence="4">Amino-acid biosynthesis; L-arginine biosynthesis; N(2)-acetyl-L-ornithine from L-glutamate: step 4/4.</text>
</comment>
<dbReference type="PANTHER" id="PTHR11986:SF113">
    <property type="entry name" value="SUCCINYLORNITHINE TRANSAMINASE"/>
    <property type="match status" value="1"/>
</dbReference>
<dbReference type="InterPro" id="IPR050103">
    <property type="entry name" value="Class-III_PLP-dep_AT"/>
</dbReference>
<name>A0A2T4TYD3_9BACT</name>
<dbReference type="Pfam" id="PF00202">
    <property type="entry name" value="Aminotran_3"/>
    <property type="match status" value="1"/>
</dbReference>
<comment type="similarity">
    <text evidence="4">Belongs to the class-III pyridoxal-phosphate-dependent aminotransferase family. ArgD subfamily.</text>
</comment>
<evidence type="ECO:0000256" key="3">
    <source>
        <dbReference type="ARBA" id="ARBA00022898"/>
    </source>
</evidence>
<dbReference type="PIRSF" id="PIRSF000521">
    <property type="entry name" value="Transaminase_4ab_Lys_Orn"/>
    <property type="match status" value="1"/>
</dbReference>
<dbReference type="InterPro" id="IPR015424">
    <property type="entry name" value="PyrdxlP-dep_Trfase"/>
</dbReference>
<dbReference type="Proteomes" id="UP000241436">
    <property type="component" value="Unassembled WGS sequence"/>
</dbReference>
<evidence type="ECO:0000313" key="6">
    <source>
        <dbReference type="Proteomes" id="UP000241436"/>
    </source>
</evidence>
<dbReference type="Gene3D" id="3.90.1150.10">
    <property type="entry name" value="Aspartate Aminotransferase, domain 1"/>
    <property type="match status" value="1"/>
</dbReference>
<keyword evidence="4" id="KW-0055">Arginine biosynthesis</keyword>
<dbReference type="GO" id="GO:0006526">
    <property type="term" value="P:L-arginine biosynthetic process"/>
    <property type="evidence" value="ECO:0007669"/>
    <property type="project" value="UniProtKB-UniRule"/>
</dbReference>
<dbReference type="OrthoDB" id="9770449at2"/>
<dbReference type="PANTHER" id="PTHR11986">
    <property type="entry name" value="AMINOTRANSFERASE CLASS III"/>
    <property type="match status" value="1"/>
</dbReference>
<feature type="modified residue" description="N6-(pyridoxal phosphate)lysine" evidence="4">
    <location>
        <position position="257"/>
    </location>
</feature>
<comment type="cofactor">
    <cofactor evidence="4">
        <name>pyridoxal 5'-phosphate</name>
        <dbReference type="ChEBI" id="CHEBI:597326"/>
    </cofactor>
    <text evidence="4">Binds 1 pyridoxal phosphate per subunit.</text>
</comment>
<dbReference type="GO" id="GO:0003992">
    <property type="term" value="F:N2-acetyl-L-ornithine:2-oxoglutarate 5-aminotransferase activity"/>
    <property type="evidence" value="ECO:0007669"/>
    <property type="project" value="UniProtKB-UniRule"/>
</dbReference>
<dbReference type="AlphaFoldDB" id="A0A2T4TYD3"/>
<keyword evidence="1 4" id="KW-0032">Aminotransferase</keyword>
<reference evidence="5 6" key="1">
    <citation type="submission" date="2017-09" db="EMBL/GenBank/DDBJ databases">
        <title>Bloom of a denitrifying methanotroph, Candidatus Methylomirabilis limnetica, in a deep stratified lake.</title>
        <authorList>
            <person name="Graf J.S."/>
            <person name="Marchant H.K."/>
            <person name="Tienken D."/>
            <person name="Hach P.F."/>
            <person name="Brand A."/>
            <person name="Schubert C.J."/>
            <person name="Kuypers M.M."/>
            <person name="Milucka J."/>
        </authorList>
    </citation>
    <scope>NUCLEOTIDE SEQUENCE [LARGE SCALE GENOMIC DNA]</scope>
    <source>
        <strain evidence="5 6">Zug</strain>
    </source>
</reference>
<dbReference type="InterPro" id="IPR049704">
    <property type="entry name" value="Aminotrans_3_PPA_site"/>
</dbReference>
<dbReference type="EC" id="2.6.1.11" evidence="4"/>
<evidence type="ECO:0000256" key="2">
    <source>
        <dbReference type="ARBA" id="ARBA00022679"/>
    </source>
</evidence>
<feature type="binding site" evidence="4">
    <location>
        <position position="143"/>
    </location>
    <ligand>
        <name>pyridoxal 5'-phosphate</name>
        <dbReference type="ChEBI" id="CHEBI:597326"/>
    </ligand>
</feature>
<dbReference type="InterPro" id="IPR005814">
    <property type="entry name" value="Aminotrans_3"/>
</dbReference>
<dbReference type="PROSITE" id="PS00600">
    <property type="entry name" value="AA_TRANSFER_CLASS_3"/>
    <property type="match status" value="1"/>
</dbReference>
<dbReference type="FunFam" id="3.40.640.10:FF:000004">
    <property type="entry name" value="Acetylornithine aminotransferase"/>
    <property type="match status" value="1"/>
</dbReference>
<keyword evidence="3 4" id="KW-0663">Pyridoxal phosphate</keyword>
<keyword evidence="2 4" id="KW-0808">Transferase</keyword>